<dbReference type="AlphaFoldDB" id="A0A009PED7"/>
<evidence type="ECO:0000256" key="4">
    <source>
        <dbReference type="SAM" id="MobiDB-lite"/>
    </source>
</evidence>
<reference evidence="6 7" key="1">
    <citation type="submission" date="2014-02" db="EMBL/GenBank/DDBJ databases">
        <title>Comparative genomics and transcriptomics to identify genetic mechanisms underlying the emergence of carbapenem resistant Acinetobacter baumannii (CRAb).</title>
        <authorList>
            <person name="Harris A.D."/>
            <person name="Johnson K.J."/>
            <person name="George J."/>
            <person name="Shefchek K."/>
            <person name="Daugherty S.C."/>
            <person name="Parankush S."/>
            <person name="Sadzewicz L."/>
            <person name="Tallon L."/>
            <person name="Sengamalay N."/>
            <person name="Hazen T.H."/>
            <person name="Rasko D.A."/>
        </authorList>
    </citation>
    <scope>NUCLEOTIDE SEQUENCE [LARGE SCALE GENOMIC DNA]</scope>
    <source>
        <strain evidence="6 7">625974</strain>
    </source>
</reference>
<evidence type="ECO:0000259" key="5">
    <source>
        <dbReference type="Pfam" id="PF00171"/>
    </source>
</evidence>
<organism evidence="6 7">
    <name type="scientific">Acinetobacter baumannii 625974</name>
    <dbReference type="NCBI Taxonomy" id="1310607"/>
    <lineage>
        <taxon>Bacteria</taxon>
        <taxon>Pseudomonadati</taxon>
        <taxon>Pseudomonadota</taxon>
        <taxon>Gammaproteobacteria</taxon>
        <taxon>Moraxellales</taxon>
        <taxon>Moraxellaceae</taxon>
        <taxon>Acinetobacter</taxon>
        <taxon>Acinetobacter calcoaceticus/baumannii complex</taxon>
    </lineage>
</organism>
<dbReference type="NCBIfam" id="TIGR01722">
    <property type="entry name" value="MMSDH"/>
    <property type="match status" value="1"/>
</dbReference>
<evidence type="ECO:0000256" key="2">
    <source>
        <dbReference type="ARBA" id="ARBA00023002"/>
    </source>
</evidence>
<dbReference type="InterPro" id="IPR016161">
    <property type="entry name" value="Ald_DH/histidinol_DH"/>
</dbReference>
<sequence>MTNGLEDFSYDEVSTENSTHSEQAKKVLGHFIQGRIVSKTARKQPVYNPATGEISKEVEIADAQTVNEAVQAAEQAFPAWRDTPVIKRARVMFKFKQLLEQNVEKICALIGQEHGKISHDAQGELQRGIENVEYACGAPELLKGEFSKNVGPDIDSWSEFQPLGVVAGITPFNFPAMVALWMFPMALVCGNCFILKPSEKAPSVVLFLAELLKQAGLPDGVFNVVNGDKEAVDALLHHPRIQAVSFVGSTPIAEYIYRTATSTGKRCQALGGAKNHAIIMPDADIDNVVTSLLGAAFGSSGERCMALSVAVAIGDEVADVVIDKLTQEMKKLKFGHYADASNDFGPLITQAHKDKVQAYIQSAEQQGAKIVVDGRDAKPAGYKKGFFVGPTLIDQVTPNMTSYQQEIFGPVLQVMRVNTMQEAMQLINDHEYGNGTCIYTRDGEAARYFSSHIQVGMVGINVPLPVPVAYHSFGGWKRSLFGDLHAYGPDGVRFYTRRKTITQRWPSAQVREAKQFSMPTLN</sequence>
<dbReference type="InterPro" id="IPR015590">
    <property type="entry name" value="Aldehyde_DH_dom"/>
</dbReference>
<dbReference type="RefSeq" id="WP_032059597.1">
    <property type="nucleotide sequence ID" value="NZ_JEXD01000023.1"/>
</dbReference>
<dbReference type="PROSITE" id="PS00070">
    <property type="entry name" value="ALDEHYDE_DEHYDR_CYS"/>
    <property type="match status" value="1"/>
</dbReference>
<evidence type="ECO:0000256" key="1">
    <source>
        <dbReference type="ARBA" id="ARBA00013048"/>
    </source>
</evidence>
<evidence type="ECO:0000313" key="6">
    <source>
        <dbReference type="EMBL" id="EXC06481.1"/>
    </source>
</evidence>
<evidence type="ECO:0000256" key="3">
    <source>
        <dbReference type="ARBA" id="ARBA00023027"/>
    </source>
</evidence>
<dbReference type="Pfam" id="PF00171">
    <property type="entry name" value="Aldedh"/>
    <property type="match status" value="1"/>
</dbReference>
<dbReference type="SUPFAM" id="SSF53720">
    <property type="entry name" value="ALDH-like"/>
    <property type="match status" value="1"/>
</dbReference>
<dbReference type="GO" id="GO:0006210">
    <property type="term" value="P:thymine catabolic process"/>
    <property type="evidence" value="ECO:0007669"/>
    <property type="project" value="TreeGrafter"/>
</dbReference>
<feature type="domain" description="Aldehyde dehydrogenase" evidence="5">
    <location>
        <begin position="38"/>
        <end position="501"/>
    </location>
</feature>
<dbReference type="Gene3D" id="3.40.309.10">
    <property type="entry name" value="Aldehyde Dehydrogenase, Chain A, domain 2"/>
    <property type="match status" value="1"/>
</dbReference>
<keyword evidence="3" id="KW-0520">NAD</keyword>
<dbReference type="InterPro" id="IPR016160">
    <property type="entry name" value="Ald_DH_CS_CYS"/>
</dbReference>
<dbReference type="InterPro" id="IPR010061">
    <property type="entry name" value="MeMal-semiAld_DH"/>
</dbReference>
<protein>
    <recommendedName>
        <fullName evidence="1">methylmalonate-semialdehyde dehydrogenase (CoA acylating)</fullName>
        <ecNumber evidence="1">1.2.1.27</ecNumber>
    </recommendedName>
</protein>
<dbReference type="PANTHER" id="PTHR43866">
    <property type="entry name" value="MALONATE-SEMIALDEHYDE DEHYDROGENASE"/>
    <property type="match status" value="1"/>
</dbReference>
<dbReference type="GO" id="GO:0004491">
    <property type="term" value="F:methylmalonate-semialdehyde dehydrogenase (acylating, NAD) activity"/>
    <property type="evidence" value="ECO:0007669"/>
    <property type="project" value="UniProtKB-EC"/>
</dbReference>
<dbReference type="InterPro" id="IPR016162">
    <property type="entry name" value="Ald_DH_N"/>
</dbReference>
<name>A0A009PED7_ACIBA</name>
<dbReference type="PATRIC" id="fig|1310607.3.peg.2540"/>
<dbReference type="Proteomes" id="UP000021108">
    <property type="component" value="Unassembled WGS sequence"/>
</dbReference>
<dbReference type="GO" id="GO:0006574">
    <property type="term" value="P:L-valine catabolic process"/>
    <property type="evidence" value="ECO:0007669"/>
    <property type="project" value="TreeGrafter"/>
</dbReference>
<dbReference type="Gene3D" id="3.40.605.10">
    <property type="entry name" value="Aldehyde Dehydrogenase, Chain A, domain 1"/>
    <property type="match status" value="1"/>
</dbReference>
<dbReference type="FunFam" id="3.40.605.10:FF:000003">
    <property type="entry name" value="Methylmalonate-semialdehyde dehydrogenase [acylating]"/>
    <property type="match status" value="1"/>
</dbReference>
<dbReference type="FunFam" id="3.40.309.10:FF:000002">
    <property type="entry name" value="Methylmalonate-semialdehyde dehydrogenase (Acylating)"/>
    <property type="match status" value="1"/>
</dbReference>
<dbReference type="EMBL" id="JEXD01000023">
    <property type="protein sequence ID" value="EXC06481.1"/>
    <property type="molecule type" value="Genomic_DNA"/>
</dbReference>
<dbReference type="PANTHER" id="PTHR43866:SF4">
    <property type="entry name" value="MALONATE-SEMIALDEHYDE DEHYDROGENASE"/>
    <property type="match status" value="1"/>
</dbReference>
<feature type="region of interest" description="Disordered" evidence="4">
    <location>
        <begin position="1"/>
        <end position="22"/>
    </location>
</feature>
<comment type="caution">
    <text evidence="6">The sequence shown here is derived from an EMBL/GenBank/DDBJ whole genome shotgun (WGS) entry which is preliminary data.</text>
</comment>
<keyword evidence="2 6" id="KW-0560">Oxidoreductase</keyword>
<dbReference type="CDD" id="cd07085">
    <property type="entry name" value="ALDH_F6_MMSDH"/>
    <property type="match status" value="1"/>
</dbReference>
<accession>A0A009PED7</accession>
<evidence type="ECO:0000313" key="7">
    <source>
        <dbReference type="Proteomes" id="UP000021108"/>
    </source>
</evidence>
<dbReference type="InterPro" id="IPR016163">
    <property type="entry name" value="Ald_DH_C"/>
</dbReference>
<proteinExistence type="predicted"/>
<dbReference type="EC" id="1.2.1.27" evidence="1"/>
<gene>
    <name evidence="6" type="primary">mmsA</name>
    <name evidence="6" type="ORF">J506_2622</name>
</gene>